<name>A0AAC8ZS87_9ENTR</name>
<evidence type="ECO:0000313" key="1">
    <source>
        <dbReference type="EMBL" id="ALB56270.1"/>
    </source>
</evidence>
<proteinExistence type="predicted"/>
<sequence length="60" mass="7070">MNNNSKFHHENNKASIKFLIACINSIKLIYIKNEISQDYNGECFYLADLIDKLIRMYLSL</sequence>
<reference evidence="1 2" key="3">
    <citation type="journal article" date="2016" name="Genome Announc.">
        <title>Fully Closed Genome Sequences of Five Type Strains of the Genus Cronobacter and One Cronobacter sakazakii Strain.</title>
        <authorList>
            <person name="Moine D."/>
            <person name="Kassam M."/>
            <person name="Baert L."/>
            <person name="Tang Y."/>
            <person name="Barretto C."/>
            <person name="Ngom Bru C."/>
            <person name="Klijn A."/>
            <person name="Descombes P."/>
        </authorList>
    </citation>
    <scope>NUCLEOTIDE SEQUENCE [LARGE SCALE GENOMIC DNA]</scope>
    <source>
        <strain evidence="1 2">NCTC 9529</strain>
    </source>
</reference>
<reference evidence="2" key="2">
    <citation type="submission" date="2015-09" db="EMBL/GenBank/DDBJ databases">
        <title>Cronobacter genome sequencing and assembly.</title>
        <authorList>
            <person name="Descombes P."/>
            <person name="Baert L."/>
            <person name="Ngom-Bru C."/>
            <person name="Barretto C."/>
        </authorList>
    </citation>
    <scope>NUCLEOTIDE SEQUENCE [LARGE SCALE GENOMIC DNA]</scope>
    <source>
        <strain evidence="2">NCTC 9529</strain>
    </source>
</reference>
<dbReference type="Proteomes" id="UP000061974">
    <property type="component" value="Chromosome"/>
</dbReference>
<gene>
    <name evidence="1" type="ORF">AFK65_16975</name>
</gene>
<protein>
    <submittedName>
        <fullName evidence="1">Uncharacterized protein</fullName>
    </submittedName>
</protein>
<organism evidence="1 2">
    <name type="scientific">Cronobacter universalis NCTC 9529</name>
    <dbReference type="NCBI Taxonomy" id="1074000"/>
    <lineage>
        <taxon>Bacteria</taxon>
        <taxon>Pseudomonadati</taxon>
        <taxon>Pseudomonadota</taxon>
        <taxon>Gammaproteobacteria</taxon>
        <taxon>Enterobacterales</taxon>
        <taxon>Enterobacteriaceae</taxon>
        <taxon>Cronobacter</taxon>
    </lineage>
</organism>
<reference evidence="2" key="1">
    <citation type="submission" date="2015-07" db="EMBL/GenBank/DDBJ databases">
        <authorList>
            <person name="Moine D."/>
            <person name="Kassam M."/>
        </authorList>
    </citation>
    <scope>NUCLEOTIDE SEQUENCE [LARGE SCALE GENOMIC DNA]</scope>
    <source>
        <strain evidence="2">NCTC 9529</strain>
    </source>
</reference>
<dbReference type="EMBL" id="CP012257">
    <property type="protein sequence ID" value="ALB56270.1"/>
    <property type="molecule type" value="Genomic_DNA"/>
</dbReference>
<dbReference type="AlphaFoldDB" id="A0AAC8ZS87"/>
<dbReference type="KEGG" id="cui:AFK65_16975"/>
<accession>A0AAC8ZS87</accession>
<evidence type="ECO:0000313" key="2">
    <source>
        <dbReference type="Proteomes" id="UP000061974"/>
    </source>
</evidence>